<name>A0A1G2JN25_9BACT</name>
<gene>
    <name evidence="1" type="ORF">A2561_01570</name>
</gene>
<dbReference type="AlphaFoldDB" id="A0A1G2JN25"/>
<proteinExistence type="predicted"/>
<protein>
    <submittedName>
        <fullName evidence="1">Uncharacterized protein</fullName>
    </submittedName>
</protein>
<reference evidence="1 2" key="1">
    <citation type="journal article" date="2016" name="Nat. Commun.">
        <title>Thousands of microbial genomes shed light on interconnected biogeochemical processes in an aquifer system.</title>
        <authorList>
            <person name="Anantharaman K."/>
            <person name="Brown C.T."/>
            <person name="Hug L.A."/>
            <person name="Sharon I."/>
            <person name="Castelle C.J."/>
            <person name="Probst A.J."/>
            <person name="Thomas B.C."/>
            <person name="Singh A."/>
            <person name="Wilkins M.J."/>
            <person name="Karaoz U."/>
            <person name="Brodie E.L."/>
            <person name="Williams K.H."/>
            <person name="Hubbard S.S."/>
            <person name="Banfield J.F."/>
        </authorList>
    </citation>
    <scope>NUCLEOTIDE SEQUENCE [LARGE SCALE GENOMIC DNA]</scope>
</reference>
<evidence type="ECO:0000313" key="2">
    <source>
        <dbReference type="Proteomes" id="UP000178935"/>
    </source>
</evidence>
<dbReference type="Proteomes" id="UP000178935">
    <property type="component" value="Unassembled WGS sequence"/>
</dbReference>
<organism evidence="1 2">
    <name type="scientific">Candidatus Staskawiczbacteria bacterium RIFOXYD1_FULL_32_13</name>
    <dbReference type="NCBI Taxonomy" id="1802234"/>
    <lineage>
        <taxon>Bacteria</taxon>
        <taxon>Candidatus Staskawicziibacteriota</taxon>
    </lineage>
</organism>
<accession>A0A1G2JN25</accession>
<sequence length="105" mass="12088">MRVYWGVKYNLARDVLESLESLGIVSVGELKDSDVAVIDSDSVGFLVDAIERVKNYCVFVVVYRDRIPSILWLSNPEYHWHNRFFVLPFSGQGSVVEFLLKEFAK</sequence>
<dbReference type="EMBL" id="MHPU01000021">
    <property type="protein sequence ID" value="OGZ88509.1"/>
    <property type="molecule type" value="Genomic_DNA"/>
</dbReference>
<comment type="caution">
    <text evidence="1">The sequence shown here is derived from an EMBL/GenBank/DDBJ whole genome shotgun (WGS) entry which is preliminary data.</text>
</comment>
<evidence type="ECO:0000313" key="1">
    <source>
        <dbReference type="EMBL" id="OGZ88509.1"/>
    </source>
</evidence>